<evidence type="ECO:0000313" key="4">
    <source>
        <dbReference type="EMBL" id="KAJ0408500.1"/>
    </source>
</evidence>
<gene>
    <name evidence="4" type="ORF">P43SY_006430</name>
</gene>
<feature type="domain" description="DNA mismatch repair protein MutS-like N-terminal" evidence="2">
    <location>
        <begin position="241"/>
        <end position="313"/>
    </location>
</feature>
<protein>
    <recommendedName>
        <fullName evidence="6">DNA mismatch repair protein MutS-like N-terminal domain-containing protein</fullName>
    </recommendedName>
</protein>
<organism evidence="4 5">
    <name type="scientific">Pythium insidiosum</name>
    <name type="common">Pythiosis disease agent</name>
    <dbReference type="NCBI Taxonomy" id="114742"/>
    <lineage>
        <taxon>Eukaryota</taxon>
        <taxon>Sar</taxon>
        <taxon>Stramenopiles</taxon>
        <taxon>Oomycota</taxon>
        <taxon>Peronosporomycetes</taxon>
        <taxon>Pythiales</taxon>
        <taxon>Pythiaceae</taxon>
        <taxon>Pythium</taxon>
    </lineage>
</organism>
<dbReference type="AlphaFoldDB" id="A0AAD5QED2"/>
<feature type="domain" description="Reverse transcriptase/retrotransposon-derived protein RNase H-like" evidence="3">
    <location>
        <begin position="391"/>
        <end position="486"/>
    </location>
</feature>
<sequence>MSKPKQQKSLLSFFSPPPRVASSAAATPQDSSHKKPDESDGARKRIDFSPKLKSDGKEKANAKTPSAAKAAKPVEKDTPKKRKAYEEFLGTSSDEDQDNKAASKESTTKFRRLRKSPVKVVVDDDDDDDDDDEQDESMEPPTVKGASTSSSSTRDSAKPRRRPTRATTPKKRSHNNVVSSEEEWDPAGESESASGEGSGSEFGDDDASEASDDDNDVEGLVEEDEDEDDRPAKRHFLKKETPAMAQWWEVKSRNMDTVLFFKVGKFYELFHMDADIGFKELNLIYMKGEKAHSGFPEIAYSKMSSQLVEKGYRKLDYFKHSFDEKQAVKSGVIVPQAGVDPEYDDTTIALHVDGSVVFARTAEEFITVLKNFFDRIRDRKLRFAESIILTWTDDERTLHAQFLEHLASSAKVAFPDSSATVCLSTDASDYGWSLVVTQERGWQPKTQVHEQAHELLICKGGTFKGAQLDWSIVEKEAYPIIKAAKDLEGADLMIMQLRDKYDISSLAATVKEFVPNYLLCKHVKGGLIIQRPWSETRDSAGRNEVLHIDFLYMGGSDGTTCYVLVLKDELAHYCELVACDSPTSTVTAMAVLD</sequence>
<comment type="caution">
    <text evidence="4">The sequence shown here is derived from an EMBL/GenBank/DDBJ whole genome shotgun (WGS) entry which is preliminary data.</text>
</comment>
<proteinExistence type="predicted"/>
<feature type="compositionally biased region" description="Basic residues" evidence="1">
    <location>
        <begin position="159"/>
        <end position="174"/>
    </location>
</feature>
<dbReference type="InterPro" id="IPR016151">
    <property type="entry name" value="DNA_mismatch_repair_MutS_N"/>
</dbReference>
<dbReference type="SUPFAM" id="SSF55271">
    <property type="entry name" value="DNA repair protein MutS, domain I"/>
    <property type="match status" value="1"/>
</dbReference>
<dbReference type="Pfam" id="PF17919">
    <property type="entry name" value="RT_RNaseH_2"/>
    <property type="match status" value="1"/>
</dbReference>
<dbReference type="GO" id="GO:0006298">
    <property type="term" value="P:mismatch repair"/>
    <property type="evidence" value="ECO:0007669"/>
    <property type="project" value="InterPro"/>
</dbReference>
<feature type="region of interest" description="Disordered" evidence="1">
    <location>
        <begin position="1"/>
        <end position="237"/>
    </location>
</feature>
<dbReference type="Proteomes" id="UP001209570">
    <property type="component" value="Unassembled WGS sequence"/>
</dbReference>
<dbReference type="InterPro" id="IPR041577">
    <property type="entry name" value="RT_RNaseH_2"/>
</dbReference>
<name>A0AAD5QED2_PYTIN</name>
<evidence type="ECO:0000259" key="3">
    <source>
        <dbReference type="Pfam" id="PF17919"/>
    </source>
</evidence>
<dbReference type="InterPro" id="IPR043502">
    <property type="entry name" value="DNA/RNA_pol_sf"/>
</dbReference>
<keyword evidence="5" id="KW-1185">Reference proteome</keyword>
<dbReference type="Pfam" id="PF01624">
    <property type="entry name" value="MutS_I"/>
    <property type="match status" value="1"/>
</dbReference>
<feature type="compositionally biased region" description="Low complexity" evidence="1">
    <location>
        <begin position="62"/>
        <end position="71"/>
    </location>
</feature>
<feature type="compositionally biased region" description="Acidic residues" evidence="1">
    <location>
        <begin position="123"/>
        <end position="138"/>
    </location>
</feature>
<dbReference type="InterPro" id="IPR007695">
    <property type="entry name" value="DNA_mismatch_repair_MutS-lik_N"/>
</dbReference>
<feature type="compositionally biased region" description="Basic and acidic residues" evidence="1">
    <location>
        <begin position="31"/>
        <end position="61"/>
    </location>
</feature>
<dbReference type="EMBL" id="JAKCXM010000011">
    <property type="protein sequence ID" value="KAJ0408500.1"/>
    <property type="molecule type" value="Genomic_DNA"/>
</dbReference>
<evidence type="ECO:0000256" key="1">
    <source>
        <dbReference type="SAM" id="MobiDB-lite"/>
    </source>
</evidence>
<dbReference type="Gene3D" id="3.40.1170.10">
    <property type="entry name" value="DNA repair protein MutS, domain I"/>
    <property type="match status" value="1"/>
</dbReference>
<evidence type="ECO:0000313" key="5">
    <source>
        <dbReference type="Proteomes" id="UP001209570"/>
    </source>
</evidence>
<evidence type="ECO:0008006" key="6">
    <source>
        <dbReference type="Google" id="ProtNLM"/>
    </source>
</evidence>
<feature type="compositionally biased region" description="Basic and acidic residues" evidence="1">
    <location>
        <begin position="98"/>
        <end position="108"/>
    </location>
</feature>
<reference evidence="4" key="1">
    <citation type="submission" date="2021-12" db="EMBL/GenBank/DDBJ databases">
        <title>Prjna785345.</title>
        <authorList>
            <person name="Rujirawat T."/>
            <person name="Krajaejun T."/>
        </authorList>
    </citation>
    <scope>NUCLEOTIDE SEQUENCE</scope>
    <source>
        <strain evidence="4">Pi057C3</strain>
    </source>
</reference>
<feature type="compositionally biased region" description="Acidic residues" evidence="1">
    <location>
        <begin position="202"/>
        <end position="229"/>
    </location>
</feature>
<evidence type="ECO:0000259" key="2">
    <source>
        <dbReference type="Pfam" id="PF01624"/>
    </source>
</evidence>
<feature type="compositionally biased region" description="Low complexity" evidence="1">
    <location>
        <begin position="189"/>
        <end position="201"/>
    </location>
</feature>
<dbReference type="GO" id="GO:0030983">
    <property type="term" value="F:mismatched DNA binding"/>
    <property type="evidence" value="ECO:0007669"/>
    <property type="project" value="InterPro"/>
</dbReference>
<accession>A0AAD5QED2</accession>
<dbReference type="SUPFAM" id="SSF56672">
    <property type="entry name" value="DNA/RNA polymerases"/>
    <property type="match status" value="1"/>
</dbReference>
<dbReference type="GO" id="GO:0005524">
    <property type="term" value="F:ATP binding"/>
    <property type="evidence" value="ECO:0007669"/>
    <property type="project" value="InterPro"/>
</dbReference>